<reference evidence="2 3" key="1">
    <citation type="submission" date="2018-03" db="EMBL/GenBank/DDBJ databases">
        <title>Genomic Encyclopedia of Type Strains, Phase III (KMG-III): the genomes of soil and plant-associated and newly described type strains.</title>
        <authorList>
            <person name="Whitman W."/>
        </authorList>
    </citation>
    <scope>NUCLEOTIDE SEQUENCE [LARGE SCALE GENOMIC DNA]</scope>
    <source>
        <strain evidence="2 3">CGMCC 1.12700</strain>
    </source>
</reference>
<protein>
    <submittedName>
        <fullName evidence="2">Sugar transferase (PEP-CTERM/EpsH1 system associated)</fullName>
    </submittedName>
</protein>
<dbReference type="Gene3D" id="3.40.50.2000">
    <property type="entry name" value="Glycogen Phosphorylase B"/>
    <property type="match status" value="2"/>
</dbReference>
<dbReference type="OrthoDB" id="9807209at2"/>
<evidence type="ECO:0000259" key="1">
    <source>
        <dbReference type="Pfam" id="PF13439"/>
    </source>
</evidence>
<accession>A0A2P8D462</accession>
<sequence>MKLLFTANRFPYPPYRGDKLKIYHLAKRLAKRHELHLVTFLQDKKDLRYLPELQQIFTEIHLVPLPRMASYCNSLMALFRREPFQVRYFSSAAMQKQIETLQAQHRYDAVHVQHLRMAQYWAGIKEVPRILDLPDAYSLYWKRRVAAKKGIMKWFTQTEQQRVFAYEQVLEDYDLSLVCSREDQAYLREERGISNVQLLPNGVDLATFSQQAHDYTHAKHILFTGNMDYAPNVDAVGYFVRDIFPLIREQVPGVRFIIAGQRPVKKVLELAGPDIEVTGFVKDLSAMYRKASIVVAPLRFGAGTQNKVLEAMAMGVPVVSRNIGFNGLDISSGEGVILALETEVFAGACIRLLGSEQLRRDTGEQGRAVIRSRFDWDVVAATLEGYFRQVQRH</sequence>
<name>A0A2P8D462_9BACT</name>
<dbReference type="InterPro" id="IPR028098">
    <property type="entry name" value="Glyco_trans_4-like_N"/>
</dbReference>
<dbReference type="Pfam" id="PF13439">
    <property type="entry name" value="Glyco_transf_4"/>
    <property type="match status" value="1"/>
</dbReference>
<dbReference type="AlphaFoldDB" id="A0A2P8D462"/>
<feature type="domain" description="Glycosyltransferase subfamily 4-like N-terminal" evidence="1">
    <location>
        <begin position="22"/>
        <end position="206"/>
    </location>
</feature>
<keyword evidence="2" id="KW-0808">Transferase</keyword>
<evidence type="ECO:0000313" key="2">
    <source>
        <dbReference type="EMBL" id="PSK92018.1"/>
    </source>
</evidence>
<dbReference type="GO" id="GO:0016757">
    <property type="term" value="F:glycosyltransferase activity"/>
    <property type="evidence" value="ECO:0007669"/>
    <property type="project" value="UniProtKB-ARBA"/>
</dbReference>
<dbReference type="EMBL" id="PYGD01000004">
    <property type="protein sequence ID" value="PSK92018.1"/>
    <property type="molecule type" value="Genomic_DNA"/>
</dbReference>
<keyword evidence="3" id="KW-1185">Reference proteome</keyword>
<organism evidence="2 3">
    <name type="scientific">Taibaiella chishuiensis</name>
    <dbReference type="NCBI Taxonomy" id="1434707"/>
    <lineage>
        <taxon>Bacteria</taxon>
        <taxon>Pseudomonadati</taxon>
        <taxon>Bacteroidota</taxon>
        <taxon>Chitinophagia</taxon>
        <taxon>Chitinophagales</taxon>
        <taxon>Chitinophagaceae</taxon>
        <taxon>Taibaiella</taxon>
    </lineage>
</organism>
<dbReference type="Proteomes" id="UP000240572">
    <property type="component" value="Unassembled WGS sequence"/>
</dbReference>
<dbReference type="Pfam" id="PF13692">
    <property type="entry name" value="Glyco_trans_1_4"/>
    <property type="match status" value="1"/>
</dbReference>
<proteinExistence type="predicted"/>
<dbReference type="PANTHER" id="PTHR12526:SF600">
    <property type="entry name" value="GLYCOSYL TRANSFERASE GROUP 1"/>
    <property type="match status" value="1"/>
</dbReference>
<dbReference type="SUPFAM" id="SSF53756">
    <property type="entry name" value="UDP-Glycosyltransferase/glycogen phosphorylase"/>
    <property type="match status" value="1"/>
</dbReference>
<dbReference type="PANTHER" id="PTHR12526">
    <property type="entry name" value="GLYCOSYLTRANSFERASE"/>
    <property type="match status" value="1"/>
</dbReference>
<comment type="caution">
    <text evidence="2">The sequence shown here is derived from an EMBL/GenBank/DDBJ whole genome shotgun (WGS) entry which is preliminary data.</text>
</comment>
<gene>
    <name evidence="2" type="ORF">B0I18_104112</name>
</gene>
<evidence type="ECO:0000313" key="3">
    <source>
        <dbReference type="Proteomes" id="UP000240572"/>
    </source>
</evidence>
<dbReference type="CDD" id="cd03801">
    <property type="entry name" value="GT4_PimA-like"/>
    <property type="match status" value="1"/>
</dbReference>